<evidence type="ECO:0000256" key="1">
    <source>
        <dbReference type="ARBA" id="ARBA00001961"/>
    </source>
</evidence>
<dbReference type="Proteomes" id="UP001515480">
    <property type="component" value="Unassembled WGS sequence"/>
</dbReference>
<dbReference type="PANTHER" id="PTHR12907">
    <property type="entry name" value="EGL NINE HOMOLOG-RELATED"/>
    <property type="match status" value="1"/>
</dbReference>
<dbReference type="InterPro" id="IPR044862">
    <property type="entry name" value="Pro_4_hyd_alph_FE2OG_OXY"/>
</dbReference>
<evidence type="ECO:0000259" key="7">
    <source>
        <dbReference type="PROSITE" id="PS51471"/>
    </source>
</evidence>
<proteinExistence type="predicted"/>
<dbReference type="Pfam" id="PF13640">
    <property type="entry name" value="2OG-FeII_Oxy_3"/>
    <property type="match status" value="1"/>
</dbReference>
<dbReference type="PROSITE" id="PS51471">
    <property type="entry name" value="FE2OG_OXY"/>
    <property type="match status" value="1"/>
</dbReference>
<evidence type="ECO:0000256" key="4">
    <source>
        <dbReference type="ARBA" id="ARBA00022964"/>
    </source>
</evidence>
<keyword evidence="2" id="KW-0479">Metal-binding</keyword>
<keyword evidence="6" id="KW-0408">Iron</keyword>
<feature type="domain" description="Fe2OG dioxygenase" evidence="7">
    <location>
        <begin position="208"/>
        <end position="318"/>
    </location>
</feature>
<evidence type="ECO:0000256" key="2">
    <source>
        <dbReference type="ARBA" id="ARBA00022723"/>
    </source>
</evidence>
<keyword evidence="9" id="KW-1185">Reference proteome</keyword>
<evidence type="ECO:0000313" key="9">
    <source>
        <dbReference type="Proteomes" id="UP001515480"/>
    </source>
</evidence>
<protein>
    <recommendedName>
        <fullName evidence="7">Fe2OG dioxygenase domain-containing protein</fullName>
    </recommendedName>
</protein>
<dbReference type="GO" id="GO:0008198">
    <property type="term" value="F:ferrous iron binding"/>
    <property type="evidence" value="ECO:0007669"/>
    <property type="project" value="TreeGrafter"/>
</dbReference>
<keyword evidence="4" id="KW-0223">Dioxygenase</keyword>
<organism evidence="8 9">
    <name type="scientific">Prymnesium parvum</name>
    <name type="common">Toxic golden alga</name>
    <dbReference type="NCBI Taxonomy" id="97485"/>
    <lineage>
        <taxon>Eukaryota</taxon>
        <taxon>Haptista</taxon>
        <taxon>Haptophyta</taxon>
        <taxon>Prymnesiophyceae</taxon>
        <taxon>Prymnesiales</taxon>
        <taxon>Prymnesiaceae</taxon>
        <taxon>Prymnesium</taxon>
    </lineage>
</organism>
<gene>
    <name evidence="8" type="ORF">AB1Y20_001943</name>
</gene>
<name>A0AB34J9R0_PRYPA</name>
<dbReference type="GO" id="GO:0031543">
    <property type="term" value="F:peptidyl-proline dioxygenase activity"/>
    <property type="evidence" value="ECO:0007669"/>
    <property type="project" value="TreeGrafter"/>
</dbReference>
<keyword evidence="5" id="KW-0560">Oxidoreductase</keyword>
<keyword evidence="3" id="KW-0847">Vitamin C</keyword>
<accession>A0AB34J9R0</accession>
<evidence type="ECO:0000256" key="5">
    <source>
        <dbReference type="ARBA" id="ARBA00023002"/>
    </source>
</evidence>
<evidence type="ECO:0000256" key="6">
    <source>
        <dbReference type="ARBA" id="ARBA00023004"/>
    </source>
</evidence>
<dbReference type="Gene3D" id="2.60.120.620">
    <property type="entry name" value="q2cbj1_9rhob like domain"/>
    <property type="match status" value="1"/>
</dbReference>
<dbReference type="GO" id="GO:0071456">
    <property type="term" value="P:cellular response to hypoxia"/>
    <property type="evidence" value="ECO:0007669"/>
    <property type="project" value="TreeGrafter"/>
</dbReference>
<dbReference type="InterPro" id="IPR005123">
    <property type="entry name" value="Oxoglu/Fe-dep_dioxygenase_dom"/>
</dbReference>
<dbReference type="InterPro" id="IPR051559">
    <property type="entry name" value="HIF_prolyl_hydroxylases"/>
</dbReference>
<comment type="cofactor">
    <cofactor evidence="1">
        <name>L-ascorbate</name>
        <dbReference type="ChEBI" id="CHEBI:38290"/>
    </cofactor>
</comment>
<reference evidence="8 9" key="1">
    <citation type="journal article" date="2024" name="Science">
        <title>Giant polyketide synthase enzymes in the biosynthesis of giant marine polyether toxins.</title>
        <authorList>
            <person name="Fallon T.R."/>
            <person name="Shende V.V."/>
            <person name="Wierzbicki I.H."/>
            <person name="Pendleton A.L."/>
            <person name="Watervoot N.F."/>
            <person name="Auber R.P."/>
            <person name="Gonzalez D.J."/>
            <person name="Wisecaver J.H."/>
            <person name="Moore B.S."/>
        </authorList>
    </citation>
    <scope>NUCLEOTIDE SEQUENCE [LARGE SCALE GENOMIC DNA]</scope>
    <source>
        <strain evidence="8 9">12B1</strain>
    </source>
</reference>
<dbReference type="GO" id="GO:0031418">
    <property type="term" value="F:L-ascorbic acid binding"/>
    <property type="evidence" value="ECO:0007669"/>
    <property type="project" value="UniProtKB-KW"/>
</dbReference>
<dbReference type="AlphaFoldDB" id="A0AB34J9R0"/>
<sequence length="331" mass="35188">MASRCSARAFVRHSWSERRCRRPAGPRRPADGWPGLTSSRLSAMRAASADGRVLRLAAPPAPLPVRLGAPTGPSAKATRRAALALGRHGYCVCQCAFGTAAIAAAASEAIALYRKKRMAPGGFVVGGAPVQGRGQARGGNRDDHVLWLHEYLVAVGGPERGEARTLCDVDAIVSSFAQAVVEALSELPQADAPLGRAADGSPLYYTGRTDSMVACYPGGGAAYGPHIDNADGDGREAEDYGRCFTAVLYLNSRWDESQGGGALRIYLPPESAPAHDARHAVEVYPHGDTLVIFRADRIVHEVCPAFQARLALTVWMYAGNEEQGRKMRPSA</sequence>
<dbReference type="SMART" id="SM00702">
    <property type="entry name" value="P4Hc"/>
    <property type="match status" value="1"/>
</dbReference>
<dbReference type="EMBL" id="JBGBPQ010000011">
    <property type="protein sequence ID" value="KAL1515311.1"/>
    <property type="molecule type" value="Genomic_DNA"/>
</dbReference>
<comment type="caution">
    <text evidence="8">The sequence shown here is derived from an EMBL/GenBank/DDBJ whole genome shotgun (WGS) entry which is preliminary data.</text>
</comment>
<evidence type="ECO:0000313" key="8">
    <source>
        <dbReference type="EMBL" id="KAL1515311.1"/>
    </source>
</evidence>
<dbReference type="PANTHER" id="PTHR12907:SF26">
    <property type="entry name" value="HIF PROLYL HYDROXYLASE, ISOFORM C"/>
    <property type="match status" value="1"/>
</dbReference>
<dbReference type="InterPro" id="IPR006620">
    <property type="entry name" value="Pro_4_hyd_alph"/>
</dbReference>
<evidence type="ECO:0000256" key="3">
    <source>
        <dbReference type="ARBA" id="ARBA00022896"/>
    </source>
</evidence>